<sequence>MITDQRNLATISAAIKLGIFTVVSILVTGLLAAIMGNVGFGAGREYTAVFTSASMLEKGDDVRVAGVSVGEVRSVEHHERSAALVTFRVKADVELTTSSRAEIRFLNLVGDRYLALEEGRDGDTAPAQDPGEPIPVARTSPALDLTTLFNGFKPLFQALQPEQVNELSLNLVQVLQGEGGTVAGLLRRTASLTGDLAERDELIGRVVTNLDQTLRTVDSRHSQLTRLIVELKRWMGDLARDRRLIGSSLGSISELTEEVADLLTRGRPLLEDDVAELRRLARLLNQPRNREVLVELVERLPESMTDQTRTGTYGSWYNYYLCGFSGKISLPELEGIPGLDVLLDQLNDLEFHSTAPRCNGADEAGGED</sequence>
<name>A0A7Y9YDB0_9ACTN</name>
<feature type="transmembrane region" description="Helical" evidence="1">
    <location>
        <begin position="13"/>
        <end position="34"/>
    </location>
</feature>
<dbReference type="InterPro" id="IPR005693">
    <property type="entry name" value="Mce"/>
</dbReference>
<accession>A0A7Y9YDB0</accession>
<keyword evidence="1" id="KW-0812">Transmembrane</keyword>
<dbReference type="PANTHER" id="PTHR33371">
    <property type="entry name" value="INTERMEMBRANE PHOSPHOLIPID TRANSPORT SYSTEM BINDING PROTEIN MLAD-RELATED"/>
    <property type="match status" value="1"/>
</dbReference>
<dbReference type="EMBL" id="JACBZI010000001">
    <property type="protein sequence ID" value="NYI10113.1"/>
    <property type="molecule type" value="Genomic_DNA"/>
</dbReference>
<protein>
    <submittedName>
        <fullName evidence="4">Phospholipid/cholesterol/gamma-HCH transport system substrate-binding protein</fullName>
    </submittedName>
</protein>
<keyword evidence="1" id="KW-1133">Transmembrane helix</keyword>
<comment type="caution">
    <text evidence="4">The sequence shown here is derived from an EMBL/GenBank/DDBJ whole genome shotgun (WGS) entry which is preliminary data.</text>
</comment>
<evidence type="ECO:0000313" key="5">
    <source>
        <dbReference type="Proteomes" id="UP000537326"/>
    </source>
</evidence>
<dbReference type="GO" id="GO:0051701">
    <property type="term" value="P:biological process involved in interaction with host"/>
    <property type="evidence" value="ECO:0007669"/>
    <property type="project" value="TreeGrafter"/>
</dbReference>
<organism evidence="4 5">
    <name type="scientific">Nocardioides marinus</name>
    <dbReference type="NCBI Taxonomy" id="374514"/>
    <lineage>
        <taxon>Bacteria</taxon>
        <taxon>Bacillati</taxon>
        <taxon>Actinomycetota</taxon>
        <taxon>Actinomycetes</taxon>
        <taxon>Propionibacteriales</taxon>
        <taxon>Nocardioidaceae</taxon>
        <taxon>Nocardioides</taxon>
    </lineage>
</organism>
<dbReference type="Pfam" id="PF02470">
    <property type="entry name" value="MlaD"/>
    <property type="match status" value="1"/>
</dbReference>
<evidence type="ECO:0000313" key="4">
    <source>
        <dbReference type="EMBL" id="NYI10113.1"/>
    </source>
</evidence>
<keyword evidence="5" id="KW-1185">Reference proteome</keyword>
<evidence type="ECO:0000259" key="3">
    <source>
        <dbReference type="Pfam" id="PF11887"/>
    </source>
</evidence>
<reference evidence="4 5" key="1">
    <citation type="submission" date="2020-07" db="EMBL/GenBank/DDBJ databases">
        <title>Sequencing the genomes of 1000 actinobacteria strains.</title>
        <authorList>
            <person name="Klenk H.-P."/>
        </authorList>
    </citation>
    <scope>NUCLEOTIDE SEQUENCE [LARGE SCALE GENOMIC DNA]</scope>
    <source>
        <strain evidence="4 5">DSM 18248</strain>
    </source>
</reference>
<dbReference type="GO" id="GO:0005576">
    <property type="term" value="C:extracellular region"/>
    <property type="evidence" value="ECO:0007669"/>
    <property type="project" value="TreeGrafter"/>
</dbReference>
<dbReference type="AlphaFoldDB" id="A0A7Y9YDB0"/>
<dbReference type="InterPro" id="IPR052336">
    <property type="entry name" value="MlaD_Phospholipid_Transporter"/>
</dbReference>
<proteinExistence type="predicted"/>
<dbReference type="NCBIfam" id="TIGR00996">
    <property type="entry name" value="Mtu_fam_mce"/>
    <property type="match status" value="1"/>
</dbReference>
<feature type="domain" description="Mce/MlaD" evidence="2">
    <location>
        <begin position="43"/>
        <end position="119"/>
    </location>
</feature>
<evidence type="ECO:0000256" key="1">
    <source>
        <dbReference type="SAM" id="Phobius"/>
    </source>
</evidence>
<dbReference type="Proteomes" id="UP000537326">
    <property type="component" value="Unassembled WGS sequence"/>
</dbReference>
<dbReference type="InterPro" id="IPR003399">
    <property type="entry name" value="Mce/MlaD"/>
</dbReference>
<dbReference type="RefSeq" id="WP_343045573.1">
    <property type="nucleotide sequence ID" value="NZ_BAAAPP010000004.1"/>
</dbReference>
<evidence type="ECO:0000259" key="2">
    <source>
        <dbReference type="Pfam" id="PF02470"/>
    </source>
</evidence>
<gene>
    <name evidence="4" type="ORF">BKA05_001628</name>
</gene>
<feature type="domain" description="Mammalian cell entry C-terminal" evidence="3">
    <location>
        <begin position="130"/>
        <end position="287"/>
    </location>
</feature>
<keyword evidence="1" id="KW-0472">Membrane</keyword>
<dbReference type="PANTHER" id="PTHR33371:SF17">
    <property type="entry name" value="MCE-FAMILY PROTEIN MCE1B"/>
    <property type="match status" value="1"/>
</dbReference>
<dbReference type="Pfam" id="PF11887">
    <property type="entry name" value="Mce4_CUP1"/>
    <property type="match status" value="1"/>
</dbReference>
<dbReference type="InterPro" id="IPR024516">
    <property type="entry name" value="Mce_C"/>
</dbReference>